<dbReference type="AlphaFoldDB" id="A0A5N6DSU8"/>
<dbReference type="EMBL" id="ML734953">
    <property type="protein sequence ID" value="KAB8208175.1"/>
    <property type="molecule type" value="Genomic_DNA"/>
</dbReference>
<evidence type="ECO:0000313" key="2">
    <source>
        <dbReference type="EMBL" id="KAB8208175.1"/>
    </source>
</evidence>
<dbReference type="PANTHER" id="PTHR37535:SF3">
    <property type="entry name" value="FLUG DOMAIN-CONTAINING PROTEIN"/>
    <property type="match status" value="1"/>
</dbReference>
<feature type="compositionally biased region" description="Basic residues" evidence="1">
    <location>
        <begin position="13"/>
        <end position="22"/>
    </location>
</feature>
<keyword evidence="3" id="KW-1185">Reference proteome</keyword>
<sequence length="679" mass="79717">MRERSNSWNTAQQKKKREARRKLREDRDYNPDAHREKDTERATGRASKKIKKFLMEVKNMYEGFRLEEGYPAPMLEELKQYMRWFIESTKGRLNPDGRSIIKSTLNHAENLILGFFLETGNRIPERDAAELYNWIKKDLVQDRTIKAIERQKFDLKFCDFESEQKFERGLRYEVNHLFALIPSPKFSHHSEYLTFIWDCDEPIYTGGSYLLALVIHGNALDRFSSAKDVFEQRIPEGQNELVLPWTKEAKGRCVVRHATAAKGVKALGKILIAACYYVQPTVHAMRRKLSAAYFPAHVAQILAQKSKSVYGNDYLASCSAVDVVNNTLRGRTVDKTHVEYFQGFSQFHEPGLPRRLPIDEELDLDLDPELTEKRAAFFNAKTDDDANHLLNEYKAMKRRLIVEYLLSHCRREFDVVYRPGEEPVEGQCPIKGCGQLMEQLKKQLRNKHIHTCLLQEKSCIIGIPLRHLRYCWECFIFHDKRSLEFEEHCASHILSITTQYYEVIVFRHTTIRAGYCIEYMWHESSATYRMRAFENTLVLRSHLEEHISRKTWPSKYPDPLCHHIADNEQDYRRHLHNVYHYNKTIYVRPRKLSVKRSCPELDENRATSENRHAQNERPRKIRKSHVSQPPGTGTKELKITFWEPPQPHPEAAQTEQGNQDHSNKRAYSGTIYSYPVLLR</sequence>
<evidence type="ECO:0000313" key="3">
    <source>
        <dbReference type="Proteomes" id="UP000326532"/>
    </source>
</evidence>
<proteinExistence type="predicted"/>
<dbReference type="Proteomes" id="UP000326532">
    <property type="component" value="Unassembled WGS sequence"/>
</dbReference>
<evidence type="ECO:0000256" key="1">
    <source>
        <dbReference type="SAM" id="MobiDB-lite"/>
    </source>
</evidence>
<feature type="region of interest" description="Disordered" evidence="1">
    <location>
        <begin position="1"/>
        <end position="45"/>
    </location>
</feature>
<protein>
    <submittedName>
        <fullName evidence="2">Uncharacterized protein</fullName>
    </submittedName>
</protein>
<gene>
    <name evidence="2" type="ORF">BDV34DRAFT_233690</name>
</gene>
<name>A0A5N6DSU8_ASPPA</name>
<dbReference type="PANTHER" id="PTHR37535">
    <property type="entry name" value="FLUG DOMAIN PROTEIN"/>
    <property type="match status" value="1"/>
</dbReference>
<feature type="region of interest" description="Disordered" evidence="1">
    <location>
        <begin position="599"/>
        <end position="667"/>
    </location>
</feature>
<organism evidence="2 3">
    <name type="scientific">Aspergillus parasiticus</name>
    <dbReference type="NCBI Taxonomy" id="5067"/>
    <lineage>
        <taxon>Eukaryota</taxon>
        <taxon>Fungi</taxon>
        <taxon>Dikarya</taxon>
        <taxon>Ascomycota</taxon>
        <taxon>Pezizomycotina</taxon>
        <taxon>Eurotiomycetes</taxon>
        <taxon>Eurotiomycetidae</taxon>
        <taxon>Eurotiales</taxon>
        <taxon>Aspergillaceae</taxon>
        <taxon>Aspergillus</taxon>
        <taxon>Aspergillus subgen. Circumdati</taxon>
    </lineage>
</organism>
<feature type="compositionally biased region" description="Polar residues" evidence="1">
    <location>
        <begin position="1"/>
        <end position="10"/>
    </location>
</feature>
<reference evidence="2 3" key="1">
    <citation type="submission" date="2019-04" db="EMBL/GenBank/DDBJ databases">
        <title>Fungal friends and foes A comparative genomics study of 23 Aspergillus species from section Flavi.</title>
        <authorList>
            <consortium name="DOE Joint Genome Institute"/>
            <person name="Kjaerbolling I."/>
            <person name="Vesth T.C."/>
            <person name="Frisvad J.C."/>
            <person name="Nybo J.L."/>
            <person name="Theobald S."/>
            <person name="Kildgaard S."/>
            <person name="Petersen T.I."/>
            <person name="Kuo A."/>
            <person name="Sato A."/>
            <person name="Lyhne E.K."/>
            <person name="Kogle M.E."/>
            <person name="Wiebenga A."/>
            <person name="Kun R.S."/>
            <person name="Lubbers R.J."/>
            <person name="Makela M.R."/>
            <person name="Barry K."/>
            <person name="Chovatia M."/>
            <person name="Clum A."/>
            <person name="Daum C."/>
            <person name="Haridas S."/>
            <person name="He G."/>
            <person name="LaButti K."/>
            <person name="Lipzen A."/>
            <person name="Mondo S."/>
            <person name="Pangilinan J."/>
            <person name="Riley R."/>
            <person name="Salamov A."/>
            <person name="Simmons B.A."/>
            <person name="Magnuson J.K."/>
            <person name="Henrissat B."/>
            <person name="Mortensen U.H."/>
            <person name="Larsen T.O."/>
            <person name="De vries R.P."/>
            <person name="Grigoriev I.V."/>
            <person name="Machida M."/>
            <person name="Baker S.E."/>
            <person name="Andersen M.R."/>
        </authorList>
    </citation>
    <scope>NUCLEOTIDE SEQUENCE [LARGE SCALE GENOMIC DNA]</scope>
    <source>
        <strain evidence="2 3">CBS 117618</strain>
    </source>
</reference>
<dbReference type="VEuPathDB" id="FungiDB:BDV34DRAFT_233690"/>
<accession>A0A5N6DSU8</accession>
<feature type="compositionally biased region" description="Basic and acidic residues" evidence="1">
    <location>
        <begin position="23"/>
        <end position="43"/>
    </location>
</feature>
<feature type="compositionally biased region" description="Basic and acidic residues" evidence="1">
    <location>
        <begin position="599"/>
        <end position="618"/>
    </location>
</feature>